<dbReference type="AlphaFoldDB" id="A0A8B7PF24"/>
<evidence type="ECO:0000313" key="2">
    <source>
        <dbReference type="RefSeq" id="XP_018024739.2"/>
    </source>
</evidence>
<dbReference type="GeneID" id="108680433"/>
<dbReference type="OrthoDB" id="5970620at2759"/>
<accession>A0A8B7PF24</accession>
<dbReference type="RefSeq" id="XP_018024739.2">
    <property type="nucleotide sequence ID" value="XM_018169250.2"/>
</dbReference>
<protein>
    <submittedName>
        <fullName evidence="2">Uncharacterized protein LOC108680433</fullName>
    </submittedName>
</protein>
<gene>
    <name evidence="2" type="primary">LOC108680433</name>
</gene>
<proteinExistence type="predicted"/>
<dbReference type="Proteomes" id="UP000694843">
    <property type="component" value="Unplaced"/>
</dbReference>
<evidence type="ECO:0000313" key="1">
    <source>
        <dbReference type="Proteomes" id="UP000694843"/>
    </source>
</evidence>
<sequence length="264" mass="30289">MTSLGGRVRKLLPNMSIPARLKGGRLQRWGEYWVQMARDYREALTTIAEDARQRPLKASLYASFVAACVVLTWVHVSGFNPPGVEVLLGVEHPYGLKWYHYVLVINPSSVSLIYEVINPLGVQGLSDTTNPSEEDLRCRVVEHRNAAALLGAPIRSRGVDARMGRLDECFTRHTLRRWNLVLFSLYWEDNYNAGCALYKATTPHLKPRYATFFSERLLDVGALGRFWLLERLVRDYDVNEDEWDDQGRQRDEYRPKNKGAMGMI</sequence>
<keyword evidence="1" id="KW-1185">Reference proteome</keyword>
<dbReference type="Pfam" id="PF10171">
    <property type="entry name" value="Tim29"/>
    <property type="match status" value="2"/>
</dbReference>
<dbReference type="GO" id="GO:0045039">
    <property type="term" value="P:protein insertion into mitochondrial inner membrane"/>
    <property type="evidence" value="ECO:0007669"/>
    <property type="project" value="TreeGrafter"/>
</dbReference>
<dbReference type="PANTHER" id="PTHR21435">
    <property type="entry name" value="MITOCHONDRIAL IMPORT INNER MEMBRANE TRANSLOCASE SUBUNIT TIM29"/>
    <property type="match status" value="1"/>
</dbReference>
<name>A0A8B7PF24_HYAAZ</name>
<reference evidence="2" key="1">
    <citation type="submission" date="2025-08" db="UniProtKB">
        <authorList>
            <consortium name="RefSeq"/>
        </authorList>
    </citation>
    <scope>IDENTIFICATION</scope>
    <source>
        <tissue evidence="2">Whole organism</tissue>
    </source>
</reference>
<dbReference type="KEGG" id="hazt:108680433"/>
<dbReference type="PANTHER" id="PTHR21435:SF1">
    <property type="entry name" value="MITOCHONDRIAL IMPORT INNER MEMBRANE TRANSLOCASE SUBUNIT TIM29"/>
    <property type="match status" value="1"/>
</dbReference>
<organism evidence="1 2">
    <name type="scientific">Hyalella azteca</name>
    <name type="common">Amphipod</name>
    <dbReference type="NCBI Taxonomy" id="294128"/>
    <lineage>
        <taxon>Eukaryota</taxon>
        <taxon>Metazoa</taxon>
        <taxon>Ecdysozoa</taxon>
        <taxon>Arthropoda</taxon>
        <taxon>Crustacea</taxon>
        <taxon>Multicrustacea</taxon>
        <taxon>Malacostraca</taxon>
        <taxon>Eumalacostraca</taxon>
        <taxon>Peracarida</taxon>
        <taxon>Amphipoda</taxon>
        <taxon>Senticaudata</taxon>
        <taxon>Talitrida</taxon>
        <taxon>Talitroidea</taxon>
        <taxon>Hyalellidae</taxon>
        <taxon>Hyalella</taxon>
    </lineage>
</organism>
<dbReference type="InterPro" id="IPR019322">
    <property type="entry name" value="TIMM29"/>
</dbReference>
<dbReference type="GO" id="GO:0042721">
    <property type="term" value="C:TIM22 mitochondrial import inner membrane insertion complex"/>
    <property type="evidence" value="ECO:0007669"/>
    <property type="project" value="InterPro"/>
</dbReference>